<keyword evidence="3" id="KW-1185">Reference proteome</keyword>
<comment type="caution">
    <text evidence="2">The sequence shown here is derived from an EMBL/GenBank/DDBJ whole genome shotgun (WGS) entry which is preliminary data.</text>
</comment>
<accession>A0A1Q9CQG1</accession>
<dbReference type="AlphaFoldDB" id="A0A1Q9CQG1"/>
<gene>
    <name evidence="2" type="ORF">AK812_SmicGene33872</name>
</gene>
<protein>
    <submittedName>
        <fullName evidence="2">Uncharacterized protein</fullName>
    </submittedName>
</protein>
<name>A0A1Q9CQG1_SYMMI</name>
<evidence type="ECO:0000313" key="3">
    <source>
        <dbReference type="Proteomes" id="UP000186817"/>
    </source>
</evidence>
<sequence>MNFAPKDSKEGEDEEILIGNDMGSEEELIPDGDNVPMGDLFFVSPESMDEERDIQMEKEAPDPEAMIVDQIIEESLRSFYSGPDVRAISCEVWDSFILEFCGAKIRYVVPLHVVSETSGEKLEPGLLRKAMPFAKSARRSSAALDSSC</sequence>
<organism evidence="2 3">
    <name type="scientific">Symbiodinium microadriaticum</name>
    <name type="common">Dinoflagellate</name>
    <name type="synonym">Zooxanthella microadriatica</name>
    <dbReference type="NCBI Taxonomy" id="2951"/>
    <lineage>
        <taxon>Eukaryota</taxon>
        <taxon>Sar</taxon>
        <taxon>Alveolata</taxon>
        <taxon>Dinophyceae</taxon>
        <taxon>Suessiales</taxon>
        <taxon>Symbiodiniaceae</taxon>
        <taxon>Symbiodinium</taxon>
    </lineage>
</organism>
<dbReference type="OrthoDB" id="10484028at2759"/>
<evidence type="ECO:0000256" key="1">
    <source>
        <dbReference type="SAM" id="MobiDB-lite"/>
    </source>
</evidence>
<dbReference type="Proteomes" id="UP000186817">
    <property type="component" value="Unassembled WGS sequence"/>
</dbReference>
<feature type="region of interest" description="Disordered" evidence="1">
    <location>
        <begin position="1"/>
        <end position="25"/>
    </location>
</feature>
<evidence type="ECO:0000313" key="2">
    <source>
        <dbReference type="EMBL" id="OLP85162.1"/>
    </source>
</evidence>
<reference evidence="2 3" key="1">
    <citation type="submission" date="2016-02" db="EMBL/GenBank/DDBJ databases">
        <title>Genome analysis of coral dinoflagellate symbionts highlights evolutionary adaptations to a symbiotic lifestyle.</title>
        <authorList>
            <person name="Aranda M."/>
            <person name="Li Y."/>
            <person name="Liew Y.J."/>
            <person name="Baumgarten S."/>
            <person name="Simakov O."/>
            <person name="Wilson M."/>
            <person name="Piel J."/>
            <person name="Ashoor H."/>
            <person name="Bougouffa S."/>
            <person name="Bajic V.B."/>
            <person name="Ryu T."/>
            <person name="Ravasi T."/>
            <person name="Bayer T."/>
            <person name="Micklem G."/>
            <person name="Kim H."/>
            <person name="Bhak J."/>
            <person name="Lajeunesse T.C."/>
            <person name="Voolstra C.R."/>
        </authorList>
    </citation>
    <scope>NUCLEOTIDE SEQUENCE [LARGE SCALE GENOMIC DNA]</scope>
    <source>
        <strain evidence="2 3">CCMP2467</strain>
    </source>
</reference>
<proteinExistence type="predicted"/>
<dbReference type="EMBL" id="LSRX01000992">
    <property type="protein sequence ID" value="OLP85162.1"/>
    <property type="molecule type" value="Genomic_DNA"/>
</dbReference>